<keyword evidence="2" id="KW-1185">Reference proteome</keyword>
<name>A0AAV8TP91_9ROSI</name>
<dbReference type="Proteomes" id="UP001159364">
    <property type="component" value="Linkage Group LG04"/>
</dbReference>
<comment type="caution">
    <text evidence="1">The sequence shown here is derived from an EMBL/GenBank/DDBJ whole genome shotgun (WGS) entry which is preliminary data.</text>
</comment>
<dbReference type="EMBL" id="JAIWQS010000004">
    <property type="protein sequence ID" value="KAJ8768271.1"/>
    <property type="molecule type" value="Genomic_DNA"/>
</dbReference>
<evidence type="ECO:0000313" key="2">
    <source>
        <dbReference type="Proteomes" id="UP001159364"/>
    </source>
</evidence>
<dbReference type="AlphaFoldDB" id="A0AAV8TP91"/>
<reference evidence="1 2" key="1">
    <citation type="submission" date="2021-09" db="EMBL/GenBank/DDBJ databases">
        <title>Genomic insights and catalytic innovation underlie evolution of tropane alkaloids biosynthesis.</title>
        <authorList>
            <person name="Wang Y.-J."/>
            <person name="Tian T."/>
            <person name="Huang J.-P."/>
            <person name="Huang S.-X."/>
        </authorList>
    </citation>
    <scope>NUCLEOTIDE SEQUENCE [LARGE SCALE GENOMIC DNA]</scope>
    <source>
        <strain evidence="1">KIB-2018</strain>
        <tissue evidence="1">Leaf</tissue>
    </source>
</reference>
<proteinExistence type="predicted"/>
<gene>
    <name evidence="1" type="ORF">K2173_021211</name>
</gene>
<accession>A0AAV8TP91</accession>
<protein>
    <submittedName>
        <fullName evidence="1">Uncharacterized protein</fullName>
    </submittedName>
</protein>
<evidence type="ECO:0000313" key="1">
    <source>
        <dbReference type="EMBL" id="KAJ8768271.1"/>
    </source>
</evidence>
<organism evidence="1 2">
    <name type="scientific">Erythroxylum novogranatense</name>
    <dbReference type="NCBI Taxonomy" id="1862640"/>
    <lineage>
        <taxon>Eukaryota</taxon>
        <taxon>Viridiplantae</taxon>
        <taxon>Streptophyta</taxon>
        <taxon>Embryophyta</taxon>
        <taxon>Tracheophyta</taxon>
        <taxon>Spermatophyta</taxon>
        <taxon>Magnoliopsida</taxon>
        <taxon>eudicotyledons</taxon>
        <taxon>Gunneridae</taxon>
        <taxon>Pentapetalae</taxon>
        <taxon>rosids</taxon>
        <taxon>fabids</taxon>
        <taxon>Malpighiales</taxon>
        <taxon>Erythroxylaceae</taxon>
        <taxon>Erythroxylum</taxon>
    </lineage>
</organism>
<sequence length="233" mass="26752">MEAFTTFSSSTSRVVYPFRGVLHFKKKFISSEEHIGIGLAFRGLRSHCPEKPSFFRHPLLGGESNFMSPNDFPWQWKICPPEPVVEVLLELGLAKSDLSTIFSKRHWMILSAVKLGGESNFMSPNDFPWQWKICPPSRRVESYLLRCLPRIEIPLWYLSQDGKLLQNLVNASVISNKKLKGESVNAKRKRFCQGLQWKIEGCGLTMRKGRPLPAIADDQYHYKNHIGTRETIT</sequence>